<dbReference type="SUPFAM" id="SSF53850">
    <property type="entry name" value="Periplasmic binding protein-like II"/>
    <property type="match status" value="1"/>
</dbReference>
<protein>
    <submittedName>
        <fullName evidence="5">ABC transporter substrate-binding protein</fullName>
    </submittedName>
</protein>
<evidence type="ECO:0000313" key="5">
    <source>
        <dbReference type="EMBL" id="MBL6458684.1"/>
    </source>
</evidence>
<dbReference type="Pfam" id="PF00496">
    <property type="entry name" value="SBP_bac_5"/>
    <property type="match status" value="1"/>
</dbReference>
<evidence type="ECO:0000256" key="1">
    <source>
        <dbReference type="ARBA" id="ARBA00004418"/>
    </source>
</evidence>
<dbReference type="InterPro" id="IPR006311">
    <property type="entry name" value="TAT_signal"/>
</dbReference>
<dbReference type="InterPro" id="IPR030678">
    <property type="entry name" value="Peptide/Ni-bd"/>
</dbReference>
<organism evidence="5 6">
    <name type="scientific">Belnapia mucosa</name>
    <dbReference type="NCBI Taxonomy" id="2804532"/>
    <lineage>
        <taxon>Bacteria</taxon>
        <taxon>Pseudomonadati</taxon>
        <taxon>Pseudomonadota</taxon>
        <taxon>Alphaproteobacteria</taxon>
        <taxon>Acetobacterales</taxon>
        <taxon>Roseomonadaceae</taxon>
        <taxon>Belnapia</taxon>
    </lineage>
</organism>
<dbReference type="RefSeq" id="WP_202828426.1">
    <property type="nucleotide sequence ID" value="NZ_JAEUXJ010000017.1"/>
</dbReference>
<evidence type="ECO:0000256" key="3">
    <source>
        <dbReference type="ARBA" id="ARBA00022729"/>
    </source>
</evidence>
<reference evidence="5 6" key="1">
    <citation type="submission" date="2021-01" db="EMBL/GenBank/DDBJ databases">
        <title>Belnapia mucosa sp. nov. and Belnapia arida sp. nov., isolated from the Tabernas Desert (Almeria, Spain).</title>
        <authorList>
            <person name="Molina-Menor E."/>
            <person name="Vidal-Verdu A."/>
            <person name="Calonge A."/>
            <person name="Satari L."/>
            <person name="Pereto Magraner J."/>
            <person name="Porcar Miralles M."/>
        </authorList>
    </citation>
    <scope>NUCLEOTIDE SEQUENCE [LARGE SCALE GENOMIC DNA]</scope>
    <source>
        <strain evidence="5 6">T6</strain>
    </source>
</reference>
<evidence type="ECO:0000259" key="4">
    <source>
        <dbReference type="Pfam" id="PF00496"/>
    </source>
</evidence>
<evidence type="ECO:0000256" key="2">
    <source>
        <dbReference type="ARBA" id="ARBA00005695"/>
    </source>
</evidence>
<name>A0ABS1VAJ2_9PROT</name>
<dbReference type="PANTHER" id="PTHR30290:SF38">
    <property type="entry name" value="D,D-DIPEPTIDE-BINDING PERIPLASMIC PROTEIN DDPA-RELATED"/>
    <property type="match status" value="1"/>
</dbReference>
<comment type="caution">
    <text evidence="5">The sequence shown here is derived from an EMBL/GenBank/DDBJ whole genome shotgun (WGS) entry which is preliminary data.</text>
</comment>
<proteinExistence type="inferred from homology"/>
<evidence type="ECO:0000313" key="6">
    <source>
        <dbReference type="Proteomes" id="UP000606490"/>
    </source>
</evidence>
<keyword evidence="3" id="KW-0732">Signal</keyword>
<accession>A0ABS1VAJ2</accession>
<dbReference type="PROSITE" id="PS51318">
    <property type="entry name" value="TAT"/>
    <property type="match status" value="1"/>
</dbReference>
<comment type="similarity">
    <text evidence="2">Belongs to the bacterial solute-binding protein 5 family.</text>
</comment>
<keyword evidence="6" id="KW-1185">Reference proteome</keyword>
<dbReference type="InterPro" id="IPR000914">
    <property type="entry name" value="SBP_5_dom"/>
</dbReference>
<dbReference type="PANTHER" id="PTHR30290">
    <property type="entry name" value="PERIPLASMIC BINDING COMPONENT OF ABC TRANSPORTER"/>
    <property type="match status" value="1"/>
</dbReference>
<dbReference type="Gene3D" id="3.10.105.10">
    <property type="entry name" value="Dipeptide-binding Protein, Domain 3"/>
    <property type="match status" value="1"/>
</dbReference>
<gene>
    <name evidence="5" type="ORF">JMJ55_25435</name>
</gene>
<dbReference type="InterPro" id="IPR039424">
    <property type="entry name" value="SBP_5"/>
</dbReference>
<feature type="domain" description="Solute-binding protein family 5" evidence="4">
    <location>
        <begin position="76"/>
        <end position="425"/>
    </location>
</feature>
<comment type="subcellular location">
    <subcellularLocation>
        <location evidence="1">Periplasm</location>
    </subcellularLocation>
</comment>
<dbReference type="Proteomes" id="UP000606490">
    <property type="component" value="Unassembled WGS sequence"/>
</dbReference>
<dbReference type="EMBL" id="JAEUXJ010000017">
    <property type="protein sequence ID" value="MBL6458684.1"/>
    <property type="molecule type" value="Genomic_DNA"/>
</dbReference>
<dbReference type="Gene3D" id="3.40.190.10">
    <property type="entry name" value="Periplasmic binding protein-like II"/>
    <property type="match status" value="1"/>
</dbReference>
<dbReference type="CDD" id="cd08502">
    <property type="entry name" value="PBP2_NikA_DppA_OppA_like_16"/>
    <property type="match status" value="1"/>
</dbReference>
<sequence>MDRRDLLRAAATGAVACTLSRPTVAQPSATARILRFVPHANLANLDPIWSTQLISRTHGFLVYDTLYGTDADLRAHPQMAEGHTLEEGGTVCTVALREGLRFHDGEPVLARDCVASLQRWMRRSPVGQTLGERLDALEAPDDRRLVFRLKRPFPHLITALGSVASPVPFIMAERHARTDPFRQVTEVVGSGPFRFRPDEFVTGSLVVYERNSTYVPAPPGAATSLTAGPKVTHLDRVEWRILPDAATAAAALQAGEVDWYESPSPEVAERLRRHPALRVERVDRLPYLGLLRFNHLHAPFDDARARRALLPAVAQADFMTAIVGSDPGMWRDGAGVFPPGTPYASDAGLAPLKGTRDLGEAKRLLREAGYDGRPVRLIGTTEGLGAAAATQVAADLFRRLGLNLDLVVSDTASWIRRRTSREPLERGGWSAFCTVTPGFEMADPASHAALRGNGLAAWPGWPTSPRIEALREAWLEAPDTLEQERVARQMQDAAMEDLPFVPLGAYWQNTALRRDLVGRVSGFPIFWGIRRT</sequence>
<dbReference type="PIRSF" id="PIRSF002741">
    <property type="entry name" value="MppA"/>
    <property type="match status" value="1"/>
</dbReference>